<dbReference type="AlphaFoldDB" id="A0A450VXA1"/>
<feature type="region of interest" description="Disordered" evidence="1">
    <location>
        <begin position="1"/>
        <end position="25"/>
    </location>
</feature>
<sequence length="74" mass="8499">MFNDSLPEGNNGLRNHEKLGGSFTNLTPDDMKRLRELISGDDPFEYDNLKSLAEWYGFSYYEGRGHKQTEDLPA</sequence>
<dbReference type="EMBL" id="CAADFL010000105">
    <property type="protein sequence ID" value="VFK09443.1"/>
    <property type="molecule type" value="Genomic_DNA"/>
</dbReference>
<evidence type="ECO:0000256" key="1">
    <source>
        <dbReference type="SAM" id="MobiDB-lite"/>
    </source>
</evidence>
<proteinExistence type="predicted"/>
<protein>
    <submittedName>
        <fullName evidence="4">Uncharacterized protein</fullName>
    </submittedName>
</protein>
<dbReference type="EMBL" id="CAADEZ010000055">
    <property type="protein sequence ID" value="VFJ48081.1"/>
    <property type="molecule type" value="Genomic_DNA"/>
</dbReference>
<reference evidence="4" key="1">
    <citation type="submission" date="2019-02" db="EMBL/GenBank/DDBJ databases">
        <authorList>
            <person name="Gruber-Vodicka R. H."/>
            <person name="Seah K. B. B."/>
        </authorList>
    </citation>
    <scope>NUCLEOTIDE SEQUENCE</scope>
    <source>
        <strain evidence="2">BECK_BZ163</strain>
        <strain evidence="4">BECK_BZ164</strain>
        <strain evidence="3">BECK_BZ165</strain>
    </source>
</reference>
<evidence type="ECO:0000313" key="3">
    <source>
        <dbReference type="EMBL" id="VFJ48736.1"/>
    </source>
</evidence>
<evidence type="ECO:0000313" key="2">
    <source>
        <dbReference type="EMBL" id="VFJ48081.1"/>
    </source>
</evidence>
<organism evidence="4">
    <name type="scientific">Candidatus Kentrum sp. FM</name>
    <dbReference type="NCBI Taxonomy" id="2126340"/>
    <lineage>
        <taxon>Bacteria</taxon>
        <taxon>Pseudomonadati</taxon>
        <taxon>Pseudomonadota</taxon>
        <taxon>Gammaproteobacteria</taxon>
        <taxon>Candidatus Kentrum</taxon>
    </lineage>
</organism>
<evidence type="ECO:0000313" key="4">
    <source>
        <dbReference type="EMBL" id="VFK09443.1"/>
    </source>
</evidence>
<accession>A0A450VXA1</accession>
<gene>
    <name evidence="2" type="ORF">BECKFM1743A_GA0114220_100552</name>
    <name evidence="4" type="ORF">BECKFM1743B_GA0114221_1010511</name>
    <name evidence="3" type="ORF">BECKFM1743C_GA0114222_100632</name>
</gene>
<name>A0A450VXA1_9GAMM</name>
<dbReference type="EMBL" id="CAADFA010000063">
    <property type="protein sequence ID" value="VFJ48736.1"/>
    <property type="molecule type" value="Genomic_DNA"/>
</dbReference>